<dbReference type="Gene3D" id="3.40.50.300">
    <property type="entry name" value="P-loop containing nucleotide triphosphate hydrolases"/>
    <property type="match status" value="1"/>
</dbReference>
<dbReference type="EMBL" id="ASSJ01000017">
    <property type="protein sequence ID" value="ERN42458.1"/>
    <property type="molecule type" value="Genomic_DNA"/>
</dbReference>
<evidence type="ECO:0000256" key="1">
    <source>
        <dbReference type="ARBA" id="ARBA00022448"/>
    </source>
</evidence>
<keyword evidence="2" id="KW-1003">Cell membrane</keyword>
<evidence type="ECO:0000256" key="3">
    <source>
        <dbReference type="ARBA" id="ARBA00022741"/>
    </source>
</evidence>
<dbReference type="PANTHER" id="PTHR43166:SF6">
    <property type="entry name" value="PHOSPHONATES IMPORT ATP-BINDING PROTEIN PHNC"/>
    <property type="match status" value="1"/>
</dbReference>
<sequence>MLSLAVDRLSKTYPNGTVALNRVSFSAQPGEGIVLLGSNGSGKSTLLRCIVGLEKPTSGRIGVGNSQLETANACQLRQLRQQIGIVFQRFHLVANLSAFHNVLQGSLGRSKGPRYWFPATAPKQERDRVMQCLERVNLAHLAQQRVDTLSGGQQQRVAIARMLMQDTSLLLVDEPVASLDPKSGREAMDLLWDIVRERQLTAICTLHQLDLAKDYADRIIGLRQGEIQIDAPAHILTDRELSWLYESSPISNAVESNA</sequence>
<dbReference type="InterPro" id="IPR003593">
    <property type="entry name" value="AAA+_ATPase"/>
</dbReference>
<dbReference type="InterPro" id="IPR003439">
    <property type="entry name" value="ABC_transporter-like_ATP-bd"/>
</dbReference>
<dbReference type="Proteomes" id="UP000016960">
    <property type="component" value="Unassembled WGS sequence"/>
</dbReference>
<dbReference type="OrthoDB" id="9802264at2"/>
<dbReference type="SUPFAM" id="SSF52540">
    <property type="entry name" value="P-loop containing nucleoside triphosphate hydrolases"/>
    <property type="match status" value="1"/>
</dbReference>
<dbReference type="GO" id="GO:0005524">
    <property type="term" value="F:ATP binding"/>
    <property type="evidence" value="ECO:0007669"/>
    <property type="project" value="UniProtKB-KW"/>
</dbReference>
<dbReference type="EC" id="3.6.3.28" evidence="9"/>
<keyword evidence="7" id="KW-0472">Membrane</keyword>
<evidence type="ECO:0000256" key="5">
    <source>
        <dbReference type="ARBA" id="ARBA00022885"/>
    </source>
</evidence>
<evidence type="ECO:0000256" key="4">
    <source>
        <dbReference type="ARBA" id="ARBA00022840"/>
    </source>
</evidence>
<evidence type="ECO:0000259" key="8">
    <source>
        <dbReference type="PROSITE" id="PS50893"/>
    </source>
</evidence>
<dbReference type="InParanoid" id="U5DD66"/>
<dbReference type="RefSeq" id="WP_022604860.1">
    <property type="nucleotide sequence ID" value="NZ_ASSJ01000017.1"/>
</dbReference>
<dbReference type="PANTHER" id="PTHR43166">
    <property type="entry name" value="AMINO ACID IMPORT ATP-BINDING PROTEIN"/>
    <property type="match status" value="1"/>
</dbReference>
<dbReference type="NCBIfam" id="TIGR02315">
    <property type="entry name" value="ABC_phnC"/>
    <property type="match status" value="1"/>
</dbReference>
<dbReference type="InterPro" id="IPR012693">
    <property type="entry name" value="ABC_transpr_PhnC"/>
</dbReference>
<name>U5DD66_9CHRO</name>
<dbReference type="GO" id="GO:0016020">
    <property type="term" value="C:membrane"/>
    <property type="evidence" value="ECO:0007669"/>
    <property type="project" value="InterPro"/>
</dbReference>
<dbReference type="AlphaFoldDB" id="U5DD66"/>
<dbReference type="InterPro" id="IPR050086">
    <property type="entry name" value="MetN_ABC_transporter-like"/>
</dbReference>
<evidence type="ECO:0000313" key="10">
    <source>
        <dbReference type="Proteomes" id="UP000016960"/>
    </source>
</evidence>
<evidence type="ECO:0000256" key="7">
    <source>
        <dbReference type="ARBA" id="ARBA00023136"/>
    </source>
</evidence>
<dbReference type="CDD" id="cd03256">
    <property type="entry name" value="ABC_PhnC_transporter"/>
    <property type="match status" value="1"/>
</dbReference>
<dbReference type="eggNOG" id="COG3638">
    <property type="taxonomic scope" value="Bacteria"/>
</dbReference>
<dbReference type="PROSITE" id="PS00211">
    <property type="entry name" value="ABC_TRANSPORTER_1"/>
    <property type="match status" value="1"/>
</dbReference>
<evidence type="ECO:0000256" key="6">
    <source>
        <dbReference type="ARBA" id="ARBA00022967"/>
    </source>
</evidence>
<keyword evidence="5" id="KW-0918">Phosphonate transport</keyword>
<keyword evidence="3" id="KW-0547">Nucleotide-binding</keyword>
<accession>U5DD66</accession>
<dbReference type="InterPro" id="IPR027417">
    <property type="entry name" value="P-loop_NTPase"/>
</dbReference>
<evidence type="ECO:0000256" key="2">
    <source>
        <dbReference type="ARBA" id="ARBA00022475"/>
    </source>
</evidence>
<protein>
    <submittedName>
        <fullName evidence="9">Phosphonate ABC transporter, ATP-binding protein</fullName>
        <ecNumber evidence="9">3.6.3.28</ecNumber>
    </submittedName>
</protein>
<proteinExistence type="predicted"/>
<keyword evidence="6" id="KW-1278">Translocase</keyword>
<organism evidence="9 10">
    <name type="scientific">Rubidibacter lacunae KORDI 51-2</name>
    <dbReference type="NCBI Taxonomy" id="582515"/>
    <lineage>
        <taxon>Bacteria</taxon>
        <taxon>Bacillati</taxon>
        <taxon>Cyanobacteriota</taxon>
        <taxon>Cyanophyceae</taxon>
        <taxon>Oscillatoriophycideae</taxon>
        <taxon>Chroococcales</taxon>
        <taxon>Aphanothecaceae</taxon>
        <taxon>Rubidibacter</taxon>
    </lineage>
</organism>
<dbReference type="GO" id="GO:0016887">
    <property type="term" value="F:ATP hydrolysis activity"/>
    <property type="evidence" value="ECO:0007669"/>
    <property type="project" value="InterPro"/>
</dbReference>
<dbReference type="InterPro" id="IPR017871">
    <property type="entry name" value="ABC_transporter-like_CS"/>
</dbReference>
<evidence type="ECO:0000313" key="9">
    <source>
        <dbReference type="EMBL" id="ERN42458.1"/>
    </source>
</evidence>
<keyword evidence="9" id="KW-0378">Hydrolase</keyword>
<dbReference type="STRING" id="582515.KR51_00007670"/>
<dbReference type="PROSITE" id="PS50893">
    <property type="entry name" value="ABC_TRANSPORTER_2"/>
    <property type="match status" value="1"/>
</dbReference>
<keyword evidence="4 9" id="KW-0067">ATP-binding</keyword>
<reference evidence="9 10" key="1">
    <citation type="submission" date="2013-05" db="EMBL/GenBank/DDBJ databases">
        <title>Draft genome sequence of Rubidibacter lacunae KORDI 51-2.</title>
        <authorList>
            <person name="Choi D.H."/>
            <person name="Noh J.H."/>
            <person name="Kwon K.-K."/>
            <person name="Lee J.-H."/>
            <person name="Ryu J.-Y."/>
        </authorList>
    </citation>
    <scope>NUCLEOTIDE SEQUENCE [LARGE SCALE GENOMIC DNA]</scope>
    <source>
        <strain evidence="9 10">KORDI 51-2</strain>
    </source>
</reference>
<keyword evidence="1" id="KW-0813">Transport</keyword>
<gene>
    <name evidence="9" type="ORF">KR51_00007670</name>
</gene>
<dbReference type="GO" id="GO:0015416">
    <property type="term" value="F:ABC-type phosphonate transporter activity"/>
    <property type="evidence" value="ECO:0007669"/>
    <property type="project" value="InterPro"/>
</dbReference>
<keyword evidence="10" id="KW-1185">Reference proteome</keyword>
<dbReference type="SMART" id="SM00382">
    <property type="entry name" value="AAA"/>
    <property type="match status" value="1"/>
</dbReference>
<dbReference type="Pfam" id="PF00005">
    <property type="entry name" value="ABC_tran"/>
    <property type="match status" value="1"/>
</dbReference>
<comment type="caution">
    <text evidence="9">The sequence shown here is derived from an EMBL/GenBank/DDBJ whole genome shotgun (WGS) entry which is preliminary data.</text>
</comment>
<feature type="domain" description="ABC transporter" evidence="8">
    <location>
        <begin position="4"/>
        <end position="249"/>
    </location>
</feature>